<evidence type="ECO:0000256" key="4">
    <source>
        <dbReference type="ARBA" id="ARBA00022679"/>
    </source>
</evidence>
<keyword evidence="7 8" id="KW-0472">Membrane</keyword>
<reference evidence="10 11" key="1">
    <citation type="submission" date="2020-10" db="EMBL/GenBank/DDBJ databases">
        <title>Connecting structure to function with the recovery of over 1000 high-quality activated sludge metagenome-assembled genomes encoding full-length rRNA genes using long-read sequencing.</title>
        <authorList>
            <person name="Singleton C.M."/>
            <person name="Petriglieri F."/>
            <person name="Kristensen J.M."/>
            <person name="Kirkegaard R.H."/>
            <person name="Michaelsen T.Y."/>
            <person name="Andersen M.H."/>
            <person name="Karst S.M."/>
            <person name="Dueholm M.S."/>
            <person name="Nielsen P.H."/>
            <person name="Albertsen M."/>
        </authorList>
    </citation>
    <scope>NUCLEOTIDE SEQUENCE [LARGE SCALE GENOMIC DNA]</scope>
    <source>
        <strain evidence="10">Ribe_18-Q3-R11-54_MAXAC.273</strain>
    </source>
</reference>
<evidence type="ECO:0000256" key="7">
    <source>
        <dbReference type="ARBA" id="ARBA00023136"/>
    </source>
</evidence>
<evidence type="ECO:0000256" key="2">
    <source>
        <dbReference type="ARBA" id="ARBA00022475"/>
    </source>
</evidence>
<feature type="transmembrane region" description="Helical" evidence="8">
    <location>
        <begin position="143"/>
        <end position="162"/>
    </location>
</feature>
<gene>
    <name evidence="10" type="ORF">IPP15_15410</name>
</gene>
<feature type="transmembrane region" description="Helical" evidence="8">
    <location>
        <begin position="97"/>
        <end position="116"/>
    </location>
</feature>
<sequence length="557" mass="64428">MEDSRETTLSSLFYKFRYHFFLGMIILIAAINLTIDIMEIDAAQYASISLEMSGSGSYLHVMQRGQDYLDKPPLLFWLSSLSISIFGNSNIGYKFPAVLMLIVALWATFSFARLWYDRRTGIIAVLILGTTQGYHLMTNDVRTDGLLTAFVILAVWLLSLYLKHGKWGHLLLSGFCIGAAMLAKGPIGIVIPALAIFGHLVLNKEWKKLFNPAWLLLLIPVVIVLAPMCYGLYTQFDLHPEKEVYGMKGPSGLLFYFWTQSFGRITGASQWHNNAPVYYFLQTMLWDFQPWIILFFPALVRKMISWWKQNKWNEQKPEWISLSGFVLPFIALSMSGYKLPHYIFPLFPFAAVITADYVVRTAERLPRWLEYFQMFVVHLLFAAALLILLWVFPVHTIWILFLFPVFYFLFWWYRKKSADAVDRWLIPSLAGVIFFQLVMSLHFYPQLLKYQSSGEAGKYIAIEKPAHIYWFDQSGFALDYYSGHSIPNITQEQLDTVRTGSWIYVTADALSQMPAYKIIRTFDDYRVTLLSMPFLNPATRESKLKKMYLIEVTGIVD</sequence>
<keyword evidence="5 8" id="KW-0812">Transmembrane</keyword>
<dbReference type="GO" id="GO:0005886">
    <property type="term" value="C:plasma membrane"/>
    <property type="evidence" value="ECO:0007669"/>
    <property type="project" value="UniProtKB-SubCell"/>
</dbReference>
<comment type="subcellular location">
    <subcellularLocation>
        <location evidence="1">Cell membrane</location>
        <topology evidence="1">Multi-pass membrane protein</topology>
    </subcellularLocation>
</comment>
<dbReference type="PANTHER" id="PTHR33908:SF3">
    <property type="entry name" value="UNDECAPRENYL PHOSPHATE-ALPHA-4-AMINO-4-DEOXY-L-ARABINOSE ARABINOSYL TRANSFERASE"/>
    <property type="match status" value="1"/>
</dbReference>
<dbReference type="PANTHER" id="PTHR33908">
    <property type="entry name" value="MANNOSYLTRANSFERASE YKCB-RELATED"/>
    <property type="match status" value="1"/>
</dbReference>
<feature type="transmembrane region" description="Helical" evidence="8">
    <location>
        <begin position="425"/>
        <end position="444"/>
    </location>
</feature>
<dbReference type="GO" id="GO:0010041">
    <property type="term" value="P:response to iron(III) ion"/>
    <property type="evidence" value="ECO:0007669"/>
    <property type="project" value="TreeGrafter"/>
</dbReference>
<feature type="transmembrane region" description="Helical" evidence="8">
    <location>
        <begin position="16"/>
        <end position="35"/>
    </location>
</feature>
<keyword evidence="6 8" id="KW-1133">Transmembrane helix</keyword>
<accession>A0A9D7SV89</accession>
<evidence type="ECO:0000313" key="11">
    <source>
        <dbReference type="Proteomes" id="UP000808337"/>
    </source>
</evidence>
<protein>
    <submittedName>
        <fullName evidence="10">Glycosyltransferase family 39 protein</fullName>
    </submittedName>
</protein>
<keyword evidence="2" id="KW-1003">Cell membrane</keyword>
<feature type="transmembrane region" description="Helical" evidence="8">
    <location>
        <begin position="319"/>
        <end position="336"/>
    </location>
</feature>
<dbReference type="Proteomes" id="UP000808337">
    <property type="component" value="Unassembled WGS sequence"/>
</dbReference>
<dbReference type="InterPro" id="IPR038731">
    <property type="entry name" value="RgtA/B/C-like"/>
</dbReference>
<proteinExistence type="predicted"/>
<keyword evidence="3" id="KW-0328">Glycosyltransferase</keyword>
<feature type="transmembrane region" description="Helical" evidence="8">
    <location>
        <begin position="342"/>
        <end position="359"/>
    </location>
</feature>
<dbReference type="EMBL" id="JADKGY010000025">
    <property type="protein sequence ID" value="MBK9983732.1"/>
    <property type="molecule type" value="Genomic_DNA"/>
</dbReference>
<dbReference type="GO" id="GO:0009103">
    <property type="term" value="P:lipopolysaccharide biosynthetic process"/>
    <property type="evidence" value="ECO:0007669"/>
    <property type="project" value="UniProtKB-ARBA"/>
</dbReference>
<dbReference type="Pfam" id="PF13231">
    <property type="entry name" value="PMT_2"/>
    <property type="match status" value="1"/>
</dbReference>
<name>A0A9D7SV89_9BACT</name>
<evidence type="ECO:0000313" key="10">
    <source>
        <dbReference type="EMBL" id="MBK9983732.1"/>
    </source>
</evidence>
<dbReference type="AlphaFoldDB" id="A0A9D7SV89"/>
<evidence type="ECO:0000256" key="5">
    <source>
        <dbReference type="ARBA" id="ARBA00022692"/>
    </source>
</evidence>
<feature type="transmembrane region" description="Helical" evidence="8">
    <location>
        <begin position="371"/>
        <end position="391"/>
    </location>
</feature>
<dbReference type="GO" id="GO:0016763">
    <property type="term" value="F:pentosyltransferase activity"/>
    <property type="evidence" value="ECO:0007669"/>
    <property type="project" value="TreeGrafter"/>
</dbReference>
<evidence type="ECO:0000256" key="3">
    <source>
        <dbReference type="ARBA" id="ARBA00022676"/>
    </source>
</evidence>
<feature type="transmembrane region" description="Helical" evidence="8">
    <location>
        <begin position="277"/>
        <end position="299"/>
    </location>
</feature>
<feature type="transmembrane region" description="Helical" evidence="8">
    <location>
        <begin position="213"/>
        <end position="233"/>
    </location>
</feature>
<feature type="domain" description="Glycosyltransferase RgtA/B/C/D-like" evidence="9">
    <location>
        <begin position="70"/>
        <end position="228"/>
    </location>
</feature>
<organism evidence="10 11">
    <name type="scientific">Candidatus Opimibacter skivensis</name>
    <dbReference type="NCBI Taxonomy" id="2982028"/>
    <lineage>
        <taxon>Bacteria</taxon>
        <taxon>Pseudomonadati</taxon>
        <taxon>Bacteroidota</taxon>
        <taxon>Saprospiria</taxon>
        <taxon>Saprospirales</taxon>
        <taxon>Saprospiraceae</taxon>
        <taxon>Candidatus Opimibacter</taxon>
    </lineage>
</organism>
<evidence type="ECO:0000256" key="1">
    <source>
        <dbReference type="ARBA" id="ARBA00004651"/>
    </source>
</evidence>
<evidence type="ECO:0000259" key="9">
    <source>
        <dbReference type="Pfam" id="PF13231"/>
    </source>
</evidence>
<comment type="caution">
    <text evidence="10">The sequence shown here is derived from an EMBL/GenBank/DDBJ whole genome shotgun (WGS) entry which is preliminary data.</text>
</comment>
<feature type="transmembrane region" description="Helical" evidence="8">
    <location>
        <begin position="174"/>
        <end position="201"/>
    </location>
</feature>
<feature type="transmembrane region" description="Helical" evidence="8">
    <location>
        <begin position="397"/>
        <end position="413"/>
    </location>
</feature>
<evidence type="ECO:0000256" key="8">
    <source>
        <dbReference type="SAM" id="Phobius"/>
    </source>
</evidence>
<dbReference type="InterPro" id="IPR050297">
    <property type="entry name" value="LipidA_mod_glycosyltrf_83"/>
</dbReference>
<keyword evidence="4" id="KW-0808">Transferase</keyword>
<evidence type="ECO:0000256" key="6">
    <source>
        <dbReference type="ARBA" id="ARBA00022989"/>
    </source>
</evidence>